<reference evidence="1 2" key="1">
    <citation type="submission" date="2024-09" db="EMBL/GenBank/DDBJ databases">
        <authorList>
            <person name="Sun Q."/>
            <person name="Mori K."/>
        </authorList>
    </citation>
    <scope>NUCLEOTIDE SEQUENCE [LARGE SCALE GENOMIC DNA]</scope>
    <source>
        <strain evidence="1 2">CECT 7682</strain>
    </source>
</reference>
<dbReference type="EMBL" id="JBHMEW010000066">
    <property type="protein sequence ID" value="MFB9213127.1"/>
    <property type="molecule type" value="Genomic_DNA"/>
</dbReference>
<organism evidence="1 2">
    <name type="scientific">Echinicola jeungdonensis</name>
    <dbReference type="NCBI Taxonomy" id="709343"/>
    <lineage>
        <taxon>Bacteria</taxon>
        <taxon>Pseudomonadati</taxon>
        <taxon>Bacteroidota</taxon>
        <taxon>Cytophagia</taxon>
        <taxon>Cytophagales</taxon>
        <taxon>Cyclobacteriaceae</taxon>
        <taxon>Echinicola</taxon>
    </lineage>
</organism>
<proteinExistence type="predicted"/>
<comment type="caution">
    <text evidence="1">The sequence shown here is derived from an EMBL/GenBank/DDBJ whole genome shotgun (WGS) entry which is preliminary data.</text>
</comment>
<name>A0ABV5J9F5_9BACT</name>
<gene>
    <name evidence="1" type="ORF">ACFFUR_15020</name>
</gene>
<accession>A0ABV5J9F5</accession>
<dbReference type="Proteomes" id="UP001589654">
    <property type="component" value="Unassembled WGS sequence"/>
</dbReference>
<sequence length="55" mass="6361">MEEFQKKFGIKDISTLHIRNALNEERGILSFSQEVDAQMVALVTYRRRGISTVFS</sequence>
<evidence type="ECO:0000313" key="1">
    <source>
        <dbReference type="EMBL" id="MFB9213127.1"/>
    </source>
</evidence>
<protein>
    <submittedName>
        <fullName evidence="1">Uncharacterized protein</fullName>
    </submittedName>
</protein>
<evidence type="ECO:0000313" key="2">
    <source>
        <dbReference type="Proteomes" id="UP001589654"/>
    </source>
</evidence>
<keyword evidence="2" id="KW-1185">Reference proteome</keyword>
<dbReference type="RefSeq" id="WP_290247843.1">
    <property type="nucleotide sequence ID" value="NZ_JAUFQT010000001.1"/>
</dbReference>